<evidence type="ECO:0000256" key="1">
    <source>
        <dbReference type="SAM" id="SignalP"/>
    </source>
</evidence>
<sequence>MFIRVMHYLMAVLYLLILQCTLSEQAESSNIIWTNVNIPADEWPGIKSLLGKDPCADDMKYCKDLATLIKGRINADALRKDCEPDGNLTMPNDPDGRTVCWIRRKQTYLKYSPWKYEVVTTTRFEARFWTENATVSHLRYAEHPKEKF</sequence>
<protein>
    <recommendedName>
        <fullName evidence="3">Secreted protein</fullName>
    </recommendedName>
</protein>
<evidence type="ECO:0008006" key="3">
    <source>
        <dbReference type="Google" id="ProtNLM"/>
    </source>
</evidence>
<reference evidence="2" key="1">
    <citation type="submission" date="2021-05" db="EMBL/GenBank/DDBJ databases">
        <authorList>
            <person name="Alioto T."/>
            <person name="Alioto T."/>
            <person name="Gomez Garrido J."/>
        </authorList>
    </citation>
    <scope>NUCLEOTIDE SEQUENCE</scope>
</reference>
<feature type="chain" id="PRO_5034276260" description="Secreted protein" evidence="1">
    <location>
        <begin position="29"/>
        <end position="148"/>
    </location>
</feature>
<proteinExistence type="predicted"/>
<organism evidence="2">
    <name type="scientific">Cacopsylla melanoneura</name>
    <dbReference type="NCBI Taxonomy" id="428564"/>
    <lineage>
        <taxon>Eukaryota</taxon>
        <taxon>Metazoa</taxon>
        <taxon>Ecdysozoa</taxon>
        <taxon>Arthropoda</taxon>
        <taxon>Hexapoda</taxon>
        <taxon>Insecta</taxon>
        <taxon>Pterygota</taxon>
        <taxon>Neoptera</taxon>
        <taxon>Paraneoptera</taxon>
        <taxon>Hemiptera</taxon>
        <taxon>Sternorrhyncha</taxon>
        <taxon>Psylloidea</taxon>
        <taxon>Psyllidae</taxon>
        <taxon>Psyllinae</taxon>
        <taxon>Cacopsylla</taxon>
    </lineage>
</organism>
<accession>A0A8D8TR81</accession>
<feature type="signal peptide" evidence="1">
    <location>
        <begin position="1"/>
        <end position="28"/>
    </location>
</feature>
<dbReference type="EMBL" id="HBUF01302571">
    <property type="protein sequence ID" value="CAG6691424.1"/>
    <property type="molecule type" value="Transcribed_RNA"/>
</dbReference>
<dbReference type="AlphaFoldDB" id="A0A8D8TR81"/>
<name>A0A8D8TR81_9HEMI</name>
<keyword evidence="1" id="KW-0732">Signal</keyword>
<evidence type="ECO:0000313" key="2">
    <source>
        <dbReference type="EMBL" id="CAG6691424.1"/>
    </source>
</evidence>